<proteinExistence type="predicted"/>
<dbReference type="AlphaFoldDB" id="A0A9P5DTY2"/>
<feature type="region of interest" description="Disordered" evidence="1">
    <location>
        <begin position="150"/>
        <end position="174"/>
    </location>
</feature>
<comment type="caution">
    <text evidence="2">The sequence shown here is derived from an EMBL/GenBank/DDBJ whole genome shotgun (WGS) entry which is preliminary data.</text>
</comment>
<protein>
    <submittedName>
        <fullName evidence="2">Uncharacterized protein</fullName>
    </submittedName>
</protein>
<dbReference type="OrthoDB" id="5106256at2759"/>
<dbReference type="EMBL" id="PVQB02000429">
    <property type="protein sequence ID" value="KAF4337317.1"/>
    <property type="molecule type" value="Genomic_DNA"/>
</dbReference>
<evidence type="ECO:0000313" key="3">
    <source>
        <dbReference type="Proteomes" id="UP000730481"/>
    </source>
</evidence>
<gene>
    <name evidence="2" type="ORF">FBEOM_8830</name>
</gene>
<reference evidence="2" key="1">
    <citation type="journal article" date="2017" name="Mycologia">
        <title>Fusarium algeriense, sp. nov., a novel toxigenic crown rot pathogen of durum wheat from Algeria is nested in the Fusarium burgessii species complex.</title>
        <authorList>
            <person name="Laraba I."/>
            <person name="Keddad A."/>
            <person name="Boureghda H."/>
            <person name="Abdallah N."/>
            <person name="Vaughan M.M."/>
            <person name="Proctor R.H."/>
            <person name="Busman M."/>
            <person name="O'Donnell K."/>
        </authorList>
    </citation>
    <scope>NUCLEOTIDE SEQUENCE</scope>
    <source>
        <strain evidence="2">NRRL 25174</strain>
    </source>
</reference>
<evidence type="ECO:0000313" key="2">
    <source>
        <dbReference type="EMBL" id="KAF4337317.1"/>
    </source>
</evidence>
<name>A0A9P5DTY2_9HYPO</name>
<sequence>MELQTRTNQIVCTPAPTLGSAIAAIIYRKLRPRHEKFSEIHEENKALVNFFGWFNGVQWLPIAIQVWKRTRGQPFIIELDESFERPVAKGRGVGDDSYWVVKTRMPDMNKYENTFRNVFDPEGEDLGYMMPKLEIYDEALISIEESDTEILSSPSLNPQNDDREMDGNAISLLD</sequence>
<evidence type="ECO:0000256" key="1">
    <source>
        <dbReference type="SAM" id="MobiDB-lite"/>
    </source>
</evidence>
<organism evidence="2 3">
    <name type="scientific">Fusarium beomiforme</name>
    <dbReference type="NCBI Taxonomy" id="44412"/>
    <lineage>
        <taxon>Eukaryota</taxon>
        <taxon>Fungi</taxon>
        <taxon>Dikarya</taxon>
        <taxon>Ascomycota</taxon>
        <taxon>Pezizomycotina</taxon>
        <taxon>Sordariomycetes</taxon>
        <taxon>Hypocreomycetidae</taxon>
        <taxon>Hypocreales</taxon>
        <taxon>Nectriaceae</taxon>
        <taxon>Fusarium</taxon>
        <taxon>Fusarium burgessii species complex</taxon>
    </lineage>
</organism>
<dbReference type="Proteomes" id="UP000730481">
    <property type="component" value="Unassembled WGS sequence"/>
</dbReference>
<accession>A0A9P5DTY2</accession>
<keyword evidence="3" id="KW-1185">Reference proteome</keyword>
<feature type="compositionally biased region" description="Polar residues" evidence="1">
    <location>
        <begin position="150"/>
        <end position="159"/>
    </location>
</feature>
<reference evidence="2" key="2">
    <citation type="submission" date="2020-02" db="EMBL/GenBank/DDBJ databases">
        <title>Identification and distribution of gene clusters putatively required for synthesis of sphingolipid metabolism inhibitors in phylogenetically diverse species of the filamentous fungus Fusarium.</title>
        <authorList>
            <person name="Kim H.-S."/>
            <person name="Busman M."/>
            <person name="Brown D.W."/>
            <person name="Divon H."/>
            <person name="Uhlig S."/>
            <person name="Proctor R.H."/>
        </authorList>
    </citation>
    <scope>NUCLEOTIDE SEQUENCE</scope>
    <source>
        <strain evidence="2">NRRL 25174</strain>
    </source>
</reference>